<evidence type="ECO:0000259" key="4">
    <source>
        <dbReference type="Pfam" id="PF01095"/>
    </source>
</evidence>
<dbReference type="InterPro" id="IPR012334">
    <property type="entry name" value="Pectin_lyas_fold"/>
</dbReference>
<dbReference type="Pfam" id="PF01095">
    <property type="entry name" value="Pectinesterase"/>
    <property type="match status" value="1"/>
</dbReference>
<dbReference type="Proteomes" id="UP000836841">
    <property type="component" value="Unassembled WGS sequence"/>
</dbReference>
<dbReference type="PANTHER" id="PTHR31707">
    <property type="entry name" value="PECTINESTERASE"/>
    <property type="match status" value="1"/>
</dbReference>
<proteinExistence type="predicted"/>
<dbReference type="GO" id="GO:0042545">
    <property type="term" value="P:cell wall modification"/>
    <property type="evidence" value="ECO:0007669"/>
    <property type="project" value="InterPro"/>
</dbReference>
<keyword evidence="2" id="KW-0378">Hydrolase</keyword>
<keyword evidence="6" id="KW-1185">Reference proteome</keyword>
<keyword evidence="3" id="KW-0063">Aspartyl esterase</keyword>
<evidence type="ECO:0000256" key="2">
    <source>
        <dbReference type="ARBA" id="ARBA00022801"/>
    </source>
</evidence>
<dbReference type="InterPro" id="IPR000070">
    <property type="entry name" value="Pectinesterase_cat"/>
</dbReference>
<dbReference type="Gene3D" id="2.160.20.10">
    <property type="entry name" value="Single-stranded right-handed beta-helix, Pectin lyase-like"/>
    <property type="match status" value="1"/>
</dbReference>
<dbReference type="InterPro" id="IPR011050">
    <property type="entry name" value="Pectin_lyase_fold/virulence"/>
</dbReference>
<name>A0AAU9RYN8_THLAR</name>
<evidence type="ECO:0000313" key="6">
    <source>
        <dbReference type="Proteomes" id="UP000836841"/>
    </source>
</evidence>
<comment type="pathway">
    <text evidence="1">Glycan metabolism; pectin degradation; 2-dehydro-3-deoxy-D-gluconate from pectin: step 1/5.</text>
</comment>
<reference evidence="5 6" key="1">
    <citation type="submission" date="2022-03" db="EMBL/GenBank/DDBJ databases">
        <authorList>
            <person name="Nunn A."/>
            <person name="Chopra R."/>
            <person name="Nunn A."/>
            <person name="Contreras Garrido A."/>
        </authorList>
    </citation>
    <scope>NUCLEOTIDE SEQUENCE [LARGE SCALE GENOMIC DNA]</scope>
</reference>
<gene>
    <name evidence="5" type="ORF">TAV2_LOCUS8709</name>
</gene>
<organism evidence="5 6">
    <name type="scientific">Thlaspi arvense</name>
    <name type="common">Field penny-cress</name>
    <dbReference type="NCBI Taxonomy" id="13288"/>
    <lineage>
        <taxon>Eukaryota</taxon>
        <taxon>Viridiplantae</taxon>
        <taxon>Streptophyta</taxon>
        <taxon>Embryophyta</taxon>
        <taxon>Tracheophyta</taxon>
        <taxon>Spermatophyta</taxon>
        <taxon>Magnoliopsida</taxon>
        <taxon>eudicotyledons</taxon>
        <taxon>Gunneridae</taxon>
        <taxon>Pentapetalae</taxon>
        <taxon>rosids</taxon>
        <taxon>malvids</taxon>
        <taxon>Brassicales</taxon>
        <taxon>Brassicaceae</taxon>
        <taxon>Thlaspideae</taxon>
        <taxon>Thlaspi</taxon>
    </lineage>
</organism>
<sequence>MYICLLTTAINPLFERALPEYCVVRGGFPAWMSRRDRRLMESLASNTKWDLLVAKYKSGNFTTIGEAVAAAPNSSETRFVIYIKSEAYYENVEVGRKKTMLMFVGDGIGKTLVKRNRSAVDGWTTFQSATVGN</sequence>
<dbReference type="SUPFAM" id="SSF51126">
    <property type="entry name" value="Pectin lyase-like"/>
    <property type="match status" value="1"/>
</dbReference>
<evidence type="ECO:0000256" key="1">
    <source>
        <dbReference type="ARBA" id="ARBA00005184"/>
    </source>
</evidence>
<dbReference type="EMBL" id="CAJVSB020000462">
    <property type="protein sequence ID" value="CAH2051022.1"/>
    <property type="molecule type" value="Genomic_DNA"/>
</dbReference>
<comment type="caution">
    <text evidence="5">The sequence shown here is derived from an EMBL/GenBank/DDBJ whole genome shotgun (WGS) entry which is preliminary data.</text>
</comment>
<dbReference type="GO" id="GO:0030599">
    <property type="term" value="F:pectinesterase activity"/>
    <property type="evidence" value="ECO:0007669"/>
    <property type="project" value="InterPro"/>
</dbReference>
<dbReference type="AlphaFoldDB" id="A0AAU9RYN8"/>
<evidence type="ECO:0000313" key="5">
    <source>
        <dbReference type="EMBL" id="CAH2051022.1"/>
    </source>
</evidence>
<accession>A0AAU9RYN8</accession>
<evidence type="ECO:0000256" key="3">
    <source>
        <dbReference type="ARBA" id="ARBA00023085"/>
    </source>
</evidence>
<protein>
    <recommendedName>
        <fullName evidence="4">Pectinesterase catalytic domain-containing protein</fullName>
    </recommendedName>
</protein>
<feature type="domain" description="Pectinesterase catalytic" evidence="4">
    <location>
        <begin position="50"/>
        <end position="132"/>
    </location>
</feature>